<comment type="caution">
    <text evidence="1">The sequence shown here is derived from an EMBL/GenBank/DDBJ whole genome shotgun (WGS) entry which is preliminary data.</text>
</comment>
<reference evidence="1 2" key="2">
    <citation type="journal article" date="2022" name="Mol. Ecol. Resour.">
        <title>The genomes of chicory, endive, great burdock and yacon provide insights into Asteraceae paleo-polyploidization history and plant inulin production.</title>
        <authorList>
            <person name="Fan W."/>
            <person name="Wang S."/>
            <person name="Wang H."/>
            <person name="Wang A."/>
            <person name="Jiang F."/>
            <person name="Liu H."/>
            <person name="Zhao H."/>
            <person name="Xu D."/>
            <person name="Zhang Y."/>
        </authorList>
    </citation>
    <scope>NUCLEOTIDE SEQUENCE [LARGE SCALE GENOMIC DNA]</scope>
    <source>
        <strain evidence="2">cv. Punajuju</strain>
        <tissue evidence="1">Leaves</tissue>
    </source>
</reference>
<name>A0ACB9CQZ5_CICIN</name>
<accession>A0ACB9CQZ5</accession>
<dbReference type="Proteomes" id="UP001055811">
    <property type="component" value="Linkage Group LG05"/>
</dbReference>
<proteinExistence type="predicted"/>
<dbReference type="EMBL" id="CM042013">
    <property type="protein sequence ID" value="KAI3736593.1"/>
    <property type="molecule type" value="Genomic_DNA"/>
</dbReference>
<gene>
    <name evidence="1" type="ORF">L2E82_26474</name>
</gene>
<evidence type="ECO:0000313" key="2">
    <source>
        <dbReference type="Proteomes" id="UP001055811"/>
    </source>
</evidence>
<keyword evidence="2" id="KW-1185">Reference proteome</keyword>
<sequence>MDRWSETDPTMGVRAVVDSGSLFISFFRSEGEEDECKLRSKYIILQVGRNVMEPGAKEVSANHHHWPWSAGSGAGGLDGIGRKLIGKLLLPKRWS</sequence>
<reference evidence="2" key="1">
    <citation type="journal article" date="2022" name="Mol. Ecol. Resour.">
        <title>The genomes of chicory, endive, great burdock and yacon provide insights into Asteraceae palaeo-polyploidization history and plant inulin production.</title>
        <authorList>
            <person name="Fan W."/>
            <person name="Wang S."/>
            <person name="Wang H."/>
            <person name="Wang A."/>
            <person name="Jiang F."/>
            <person name="Liu H."/>
            <person name="Zhao H."/>
            <person name="Xu D."/>
            <person name="Zhang Y."/>
        </authorList>
    </citation>
    <scope>NUCLEOTIDE SEQUENCE [LARGE SCALE GENOMIC DNA]</scope>
    <source>
        <strain evidence="2">cv. Punajuju</strain>
    </source>
</reference>
<organism evidence="1 2">
    <name type="scientific">Cichorium intybus</name>
    <name type="common">Chicory</name>
    <dbReference type="NCBI Taxonomy" id="13427"/>
    <lineage>
        <taxon>Eukaryota</taxon>
        <taxon>Viridiplantae</taxon>
        <taxon>Streptophyta</taxon>
        <taxon>Embryophyta</taxon>
        <taxon>Tracheophyta</taxon>
        <taxon>Spermatophyta</taxon>
        <taxon>Magnoliopsida</taxon>
        <taxon>eudicotyledons</taxon>
        <taxon>Gunneridae</taxon>
        <taxon>Pentapetalae</taxon>
        <taxon>asterids</taxon>
        <taxon>campanulids</taxon>
        <taxon>Asterales</taxon>
        <taxon>Asteraceae</taxon>
        <taxon>Cichorioideae</taxon>
        <taxon>Cichorieae</taxon>
        <taxon>Cichoriinae</taxon>
        <taxon>Cichorium</taxon>
    </lineage>
</organism>
<protein>
    <submittedName>
        <fullName evidence="1">Uncharacterized protein</fullName>
    </submittedName>
</protein>
<evidence type="ECO:0000313" key="1">
    <source>
        <dbReference type="EMBL" id="KAI3736593.1"/>
    </source>
</evidence>